<dbReference type="Pfam" id="PF03419">
    <property type="entry name" value="Peptidase_U4"/>
    <property type="match status" value="1"/>
</dbReference>
<feature type="transmembrane region" description="Helical" evidence="3">
    <location>
        <begin position="6"/>
        <end position="27"/>
    </location>
</feature>
<keyword evidence="3" id="KW-1133">Transmembrane helix</keyword>
<evidence type="ECO:0000256" key="3">
    <source>
        <dbReference type="SAM" id="Phobius"/>
    </source>
</evidence>
<dbReference type="EMBL" id="FOOX01000003">
    <property type="protein sequence ID" value="SFG28951.1"/>
    <property type="molecule type" value="Genomic_DNA"/>
</dbReference>
<keyword evidence="1" id="KW-0645">Protease</keyword>
<keyword evidence="1" id="KW-1003">Cell membrane</keyword>
<evidence type="ECO:0000313" key="5">
    <source>
        <dbReference type="Proteomes" id="UP000199337"/>
    </source>
</evidence>
<dbReference type="GO" id="GO:0005886">
    <property type="term" value="C:plasma membrane"/>
    <property type="evidence" value="ECO:0007669"/>
    <property type="project" value="UniProtKB-SubCell"/>
</dbReference>
<name>A0A1I2QTJ8_9FIRM</name>
<dbReference type="Proteomes" id="UP000199337">
    <property type="component" value="Unassembled WGS sequence"/>
</dbReference>
<comment type="subcellular location">
    <subcellularLocation>
        <location evidence="1">Cell membrane</location>
    </subcellularLocation>
</comment>
<evidence type="ECO:0000256" key="1">
    <source>
        <dbReference type="PIRNR" id="PIRNR018571"/>
    </source>
</evidence>
<dbReference type="GO" id="GO:0030435">
    <property type="term" value="P:sporulation resulting in formation of a cellular spore"/>
    <property type="evidence" value="ECO:0007669"/>
    <property type="project" value="UniProtKB-KW"/>
</dbReference>
<feature type="transmembrane region" description="Helical" evidence="3">
    <location>
        <begin position="92"/>
        <end position="112"/>
    </location>
</feature>
<comment type="similarity">
    <text evidence="1">Belongs to the peptidase U4 family.</text>
</comment>
<dbReference type="STRING" id="341036.SAMN05660649_01289"/>
<keyword evidence="5" id="KW-1185">Reference proteome</keyword>
<reference evidence="5" key="1">
    <citation type="submission" date="2016-10" db="EMBL/GenBank/DDBJ databases">
        <authorList>
            <person name="Varghese N."/>
            <person name="Submissions S."/>
        </authorList>
    </citation>
    <scope>NUCLEOTIDE SEQUENCE [LARGE SCALE GENOMIC DNA]</scope>
    <source>
        <strain evidence="5">DSM 17038</strain>
    </source>
</reference>
<keyword evidence="1" id="KW-0378">Hydrolase</keyword>
<protein>
    <recommendedName>
        <fullName evidence="1">Sporulation sigma-E factor-processing peptidase</fullName>
        <ecNumber evidence="1">3.4.23.-</ecNumber>
    </recommendedName>
    <alternativeName>
        <fullName evidence="1">Membrane-associated aspartic protease</fullName>
    </alternativeName>
    <alternativeName>
        <fullName evidence="1">Stage II sporulation protein GA</fullName>
    </alternativeName>
</protein>
<feature type="transmembrane region" description="Helical" evidence="3">
    <location>
        <begin position="132"/>
        <end position="154"/>
    </location>
</feature>
<proteinExistence type="inferred from homology"/>
<keyword evidence="1" id="KW-0064">Aspartyl protease</keyword>
<dbReference type="GO" id="GO:0006508">
    <property type="term" value="P:proteolysis"/>
    <property type="evidence" value="ECO:0007669"/>
    <property type="project" value="UniProtKB-KW"/>
</dbReference>
<dbReference type="InterPro" id="IPR005081">
    <property type="entry name" value="SpoIIGA"/>
</dbReference>
<keyword evidence="3" id="KW-0812">Transmembrane</keyword>
<accession>A0A1I2QTJ8</accession>
<dbReference type="GO" id="GO:0030436">
    <property type="term" value="P:asexual sporulation"/>
    <property type="evidence" value="ECO:0007669"/>
    <property type="project" value="InterPro"/>
</dbReference>
<gene>
    <name evidence="4" type="ORF">SAMN05660649_01289</name>
</gene>
<organism evidence="4 5">
    <name type="scientific">Desulfotruncus arcticus DSM 17038</name>
    <dbReference type="NCBI Taxonomy" id="1121424"/>
    <lineage>
        <taxon>Bacteria</taxon>
        <taxon>Bacillati</taxon>
        <taxon>Bacillota</taxon>
        <taxon>Clostridia</taxon>
        <taxon>Eubacteriales</taxon>
        <taxon>Desulfallaceae</taxon>
        <taxon>Desulfotruncus</taxon>
    </lineage>
</organism>
<dbReference type="OrthoDB" id="2690199at2"/>
<keyword evidence="1" id="KW-0749">Sporulation</keyword>
<feature type="active site" evidence="2">
    <location>
        <position position="183"/>
    </location>
</feature>
<evidence type="ECO:0000313" key="4">
    <source>
        <dbReference type="EMBL" id="SFG28951.1"/>
    </source>
</evidence>
<sequence length="308" mass="33581">MPSYVVYVDQVIAGSLVMNLMILWLTARLGRIAFRRWRLFAGAALGAVYSIVIFVPALQVFTGPGYKLLVSILMVAAAFIPQQPKKSLMLIAYFYLCTFALGGTVLGIINFLHRSVPGETLAGIMQAIDTYLWYGILMALAIFWFTGKIAPAALRKRLVLPLLRADLDINLRGKKVCLAAMVDTGNGLTDPLSGNPVIIAEFDAVKDILPEQVSSAVQKQGWQDGGTLLAEMGEGIREGNFRLIPFCSVGRDNGWLIGFRPDEVLVRQGGGAIRTNEVIIALCPDRLQGDTPCRALLPPDLFETRLAG</sequence>
<comment type="function">
    <text evidence="1">Probable aspartic protease that is responsible for the proteolytic cleavage of the RNA polymerase sigma E factor (SigE/spoIIGB) to yield the active peptide in the mother cell during sporulation. Responds to a signal from the forespore that is triggered by the extracellular signal protein SpoIIR.</text>
</comment>
<dbReference type="GO" id="GO:0004190">
    <property type="term" value="F:aspartic-type endopeptidase activity"/>
    <property type="evidence" value="ECO:0007669"/>
    <property type="project" value="UniProtKB-KW"/>
</dbReference>
<dbReference type="EC" id="3.4.23.-" evidence="1"/>
<evidence type="ECO:0000256" key="2">
    <source>
        <dbReference type="PIRSR" id="PIRSR018571-1"/>
    </source>
</evidence>
<dbReference type="RefSeq" id="WP_092469817.1">
    <property type="nucleotide sequence ID" value="NZ_FOOX01000003.1"/>
</dbReference>
<dbReference type="NCBIfam" id="TIGR02854">
    <property type="entry name" value="spore_II_GA"/>
    <property type="match status" value="1"/>
</dbReference>
<dbReference type="AlphaFoldDB" id="A0A1I2QTJ8"/>
<keyword evidence="1 3" id="KW-0472">Membrane</keyword>
<feature type="transmembrane region" description="Helical" evidence="3">
    <location>
        <begin position="39"/>
        <end position="58"/>
    </location>
</feature>
<dbReference type="PIRSF" id="PIRSF018571">
    <property type="entry name" value="SpoIIGA"/>
    <property type="match status" value="1"/>
</dbReference>